<reference evidence="2" key="1">
    <citation type="journal article" date="2022" name="bioRxiv">
        <title>Genomics of Preaxostyla Flagellates Illuminates Evolutionary Transitions and the Path Towards Mitochondrial Loss.</title>
        <authorList>
            <person name="Novak L.V.F."/>
            <person name="Treitli S.C."/>
            <person name="Pyrih J."/>
            <person name="Halakuc P."/>
            <person name="Pipaliya S.V."/>
            <person name="Vacek V."/>
            <person name="Brzon O."/>
            <person name="Soukal P."/>
            <person name="Eme L."/>
            <person name="Dacks J.B."/>
            <person name="Karnkowska A."/>
            <person name="Elias M."/>
            <person name="Hampl V."/>
        </authorList>
    </citation>
    <scope>NUCLEOTIDE SEQUENCE</scope>
    <source>
        <strain evidence="2">RCP-MX</strain>
    </source>
</reference>
<dbReference type="SUPFAM" id="SSF57997">
    <property type="entry name" value="Tropomyosin"/>
    <property type="match status" value="1"/>
</dbReference>
<dbReference type="Proteomes" id="UP001141327">
    <property type="component" value="Unassembled WGS sequence"/>
</dbReference>
<sequence length="255" mass="29502">MNDDRALAAQEMQRLQQQHQTELEALRRDCQAAKEEARGGAQTQQELHAQLEQSNQQRRGLQEDFQNLQRQAAEQQRQWTVRCNLLEEQLSQYKVQLDALTTERATWANERATVTFSQRELGQQLTMLQAQLRDREEQLAKLNTEGTQTIQGQRAQLSSLTESLSKYKTQLEQSKGLLQVMTDQRNRLNAELGELRAENDDLHRKLLQTQQAVDMDAHGVIDDLQRRNRALDDKVRSLEEYRTSPPSSASKSPYM</sequence>
<feature type="compositionally biased region" description="Polar residues" evidence="1">
    <location>
        <begin position="244"/>
        <end position="255"/>
    </location>
</feature>
<protein>
    <submittedName>
        <fullName evidence="2">Uncharacterized protein</fullName>
    </submittedName>
</protein>
<feature type="compositionally biased region" description="Basic and acidic residues" evidence="1">
    <location>
        <begin position="233"/>
        <end position="242"/>
    </location>
</feature>
<comment type="caution">
    <text evidence="2">The sequence shown here is derived from an EMBL/GenBank/DDBJ whole genome shotgun (WGS) entry which is preliminary data.</text>
</comment>
<gene>
    <name evidence="2" type="ORF">PAPYR_10318</name>
</gene>
<name>A0ABQ8U6A4_9EUKA</name>
<feature type="compositionally biased region" description="Basic and acidic residues" evidence="1">
    <location>
        <begin position="21"/>
        <end position="38"/>
    </location>
</feature>
<evidence type="ECO:0000313" key="3">
    <source>
        <dbReference type="Proteomes" id="UP001141327"/>
    </source>
</evidence>
<evidence type="ECO:0000313" key="2">
    <source>
        <dbReference type="EMBL" id="KAJ4454869.1"/>
    </source>
</evidence>
<accession>A0ABQ8U6A4</accession>
<proteinExistence type="predicted"/>
<keyword evidence="3" id="KW-1185">Reference proteome</keyword>
<organism evidence="2 3">
    <name type="scientific">Paratrimastix pyriformis</name>
    <dbReference type="NCBI Taxonomy" id="342808"/>
    <lineage>
        <taxon>Eukaryota</taxon>
        <taxon>Metamonada</taxon>
        <taxon>Preaxostyla</taxon>
        <taxon>Paratrimastigidae</taxon>
        <taxon>Paratrimastix</taxon>
    </lineage>
</organism>
<feature type="region of interest" description="Disordered" evidence="1">
    <location>
        <begin position="233"/>
        <end position="255"/>
    </location>
</feature>
<evidence type="ECO:0000256" key="1">
    <source>
        <dbReference type="SAM" id="MobiDB-lite"/>
    </source>
</evidence>
<dbReference type="EMBL" id="JAPMOS010000130">
    <property type="protein sequence ID" value="KAJ4454869.1"/>
    <property type="molecule type" value="Genomic_DNA"/>
</dbReference>
<feature type="region of interest" description="Disordered" evidence="1">
    <location>
        <begin position="1"/>
        <end position="57"/>
    </location>
</feature>
<feature type="compositionally biased region" description="Polar residues" evidence="1">
    <location>
        <begin position="41"/>
        <end position="57"/>
    </location>
</feature>